<dbReference type="InterPro" id="IPR050598">
    <property type="entry name" value="AminoAcid_Transporter"/>
</dbReference>
<feature type="transmembrane region" description="Helical" evidence="5">
    <location>
        <begin position="254"/>
        <end position="272"/>
    </location>
</feature>
<evidence type="ECO:0008006" key="8">
    <source>
        <dbReference type="Google" id="ProtNLM"/>
    </source>
</evidence>
<feature type="transmembrane region" description="Helical" evidence="5">
    <location>
        <begin position="22"/>
        <end position="41"/>
    </location>
</feature>
<dbReference type="Proteomes" id="UP001365542">
    <property type="component" value="Unassembled WGS sequence"/>
</dbReference>
<feature type="transmembrane region" description="Helical" evidence="5">
    <location>
        <begin position="345"/>
        <end position="363"/>
    </location>
</feature>
<evidence type="ECO:0000256" key="5">
    <source>
        <dbReference type="SAM" id="Phobius"/>
    </source>
</evidence>
<keyword evidence="4 5" id="KW-0472">Membrane</keyword>
<dbReference type="GO" id="GO:0015179">
    <property type="term" value="F:L-amino acid transmembrane transporter activity"/>
    <property type="evidence" value="ECO:0007669"/>
    <property type="project" value="TreeGrafter"/>
</dbReference>
<dbReference type="InterPro" id="IPR002293">
    <property type="entry name" value="AA/rel_permease1"/>
</dbReference>
<comment type="subcellular location">
    <subcellularLocation>
        <location evidence="1">Membrane</location>
        <topology evidence="1">Multi-pass membrane protein</topology>
    </subcellularLocation>
</comment>
<name>A0AAV9X5P9_9PEZI</name>
<protein>
    <recommendedName>
        <fullName evidence="8">Amino acid transporter</fullName>
    </recommendedName>
</protein>
<evidence type="ECO:0000313" key="6">
    <source>
        <dbReference type="EMBL" id="KAK6537422.1"/>
    </source>
</evidence>
<dbReference type="AlphaFoldDB" id="A0AAV9X5P9"/>
<feature type="transmembrane region" description="Helical" evidence="5">
    <location>
        <begin position="278"/>
        <end position="300"/>
    </location>
</feature>
<evidence type="ECO:0000256" key="1">
    <source>
        <dbReference type="ARBA" id="ARBA00004141"/>
    </source>
</evidence>
<evidence type="ECO:0000256" key="3">
    <source>
        <dbReference type="ARBA" id="ARBA00022989"/>
    </source>
</evidence>
<dbReference type="GO" id="GO:0016020">
    <property type="term" value="C:membrane"/>
    <property type="evidence" value="ECO:0007669"/>
    <property type="project" value="UniProtKB-SubCell"/>
</dbReference>
<evidence type="ECO:0000256" key="2">
    <source>
        <dbReference type="ARBA" id="ARBA00022692"/>
    </source>
</evidence>
<feature type="transmembrane region" description="Helical" evidence="5">
    <location>
        <begin position="321"/>
        <end position="339"/>
    </location>
</feature>
<dbReference type="Gene3D" id="1.20.1740.10">
    <property type="entry name" value="Amino acid/polyamine transporter I"/>
    <property type="match status" value="1"/>
</dbReference>
<dbReference type="PIRSF" id="PIRSF006060">
    <property type="entry name" value="AA_transporter"/>
    <property type="match status" value="1"/>
</dbReference>
<dbReference type="Pfam" id="PF13520">
    <property type="entry name" value="AA_permease_2"/>
    <property type="match status" value="1"/>
</dbReference>
<feature type="transmembrane region" description="Helical" evidence="5">
    <location>
        <begin position="53"/>
        <end position="76"/>
    </location>
</feature>
<gene>
    <name evidence="6" type="ORF">TWF694_011609</name>
</gene>
<sequence>MLALVFADYFCGALGLQHAESIVIRKTLAISAILFVAIVNGTGNKQSHIVTKIFLVCKLFGLGFVIIVGLGSAAFPQKSAPTLLQEQNVELTIGNYADAVLTAMWAYSGWETLSYVAGEVINPQKNTSIVINTSMAIVILLFMLANVAYFSALTFADIIKSMTTGLTFSEHFLGNAGTLLYAVLICLSSVGSLNVKTFTASRLTQAAVDRGFLPRIFKTVASSPGNTHDPRGGTTRPMLLSLANRSLQYKDGSVPLSSIIFNSLLGVLYVIMGEFSTLVTFIGIIEYTMVFFTLIGLFFIDQKSIQNMEITEQDATLKVNRWLVVVACVTTALMVLSSLSRHPFAGIAVIFFLVAGTISYNFIIRPKTDLDGTVP</sequence>
<feature type="transmembrane region" description="Helical" evidence="5">
    <location>
        <begin position="96"/>
        <end position="117"/>
    </location>
</feature>
<evidence type="ECO:0000256" key="4">
    <source>
        <dbReference type="ARBA" id="ARBA00023136"/>
    </source>
</evidence>
<evidence type="ECO:0000313" key="7">
    <source>
        <dbReference type="Proteomes" id="UP001365542"/>
    </source>
</evidence>
<comment type="caution">
    <text evidence="6">The sequence shown here is derived from an EMBL/GenBank/DDBJ whole genome shotgun (WGS) entry which is preliminary data.</text>
</comment>
<keyword evidence="7" id="KW-1185">Reference proteome</keyword>
<feature type="transmembrane region" description="Helical" evidence="5">
    <location>
        <begin position="172"/>
        <end position="195"/>
    </location>
</feature>
<organism evidence="6 7">
    <name type="scientific">Orbilia ellipsospora</name>
    <dbReference type="NCBI Taxonomy" id="2528407"/>
    <lineage>
        <taxon>Eukaryota</taxon>
        <taxon>Fungi</taxon>
        <taxon>Dikarya</taxon>
        <taxon>Ascomycota</taxon>
        <taxon>Pezizomycotina</taxon>
        <taxon>Orbiliomycetes</taxon>
        <taxon>Orbiliales</taxon>
        <taxon>Orbiliaceae</taxon>
        <taxon>Orbilia</taxon>
    </lineage>
</organism>
<keyword evidence="2 5" id="KW-0812">Transmembrane</keyword>
<reference evidence="6 7" key="1">
    <citation type="submission" date="2019-10" db="EMBL/GenBank/DDBJ databases">
        <authorList>
            <person name="Palmer J.M."/>
        </authorList>
    </citation>
    <scope>NUCLEOTIDE SEQUENCE [LARGE SCALE GENOMIC DNA]</scope>
    <source>
        <strain evidence="6 7">TWF694</strain>
    </source>
</reference>
<proteinExistence type="predicted"/>
<dbReference type="PANTHER" id="PTHR11785">
    <property type="entry name" value="AMINO ACID TRANSPORTER"/>
    <property type="match status" value="1"/>
</dbReference>
<dbReference type="EMBL" id="JAVHJO010000009">
    <property type="protein sequence ID" value="KAK6537422.1"/>
    <property type="molecule type" value="Genomic_DNA"/>
</dbReference>
<feature type="transmembrane region" description="Helical" evidence="5">
    <location>
        <begin position="129"/>
        <end position="152"/>
    </location>
</feature>
<dbReference type="PANTHER" id="PTHR11785:SF402">
    <property type="entry name" value="AMINO ACID TRANSPORTER (EUROFUNG)"/>
    <property type="match status" value="1"/>
</dbReference>
<keyword evidence="3 5" id="KW-1133">Transmembrane helix</keyword>
<accession>A0AAV9X5P9</accession>